<accession>A0ABR4QGE0</accession>
<sequence length="1061" mass="115952">MYRRRSIPGQLAAADHCKGVSACFSCGVEAGHHKRSHRYNIKLREDISDKCFNRSPQDCYEHYVDFYLQGLLVPTLCEHTPQINSVIDHTSCSPVVGREKPVLLEPVEQQLLGYMVLRDDFERDYDNDAESLLTRLNVRSDCDDLENALHVAHVNIYTQRLQERQKRKEIGRSHGLLYQLSAYLTYKIPKRRQQKVESRSSLFPLAHRHKLTPIPRTNRKKLTPQSSPASPPAGSWLAAPFALQSSGPTRGIPLVVPGVLSLPQEQGCKSLDPEDYDAFNINEKLKPFLRYFTPAQAKEFLRNLHREEVLKHEIKYLFNVLQKSGHRTSNPSRISSPLKAPSELRSQVYVPAPLNTEPMHPLLFGLPGFGSAAPLSPRRSITAALRSSTVATAAAAAAVVHRSAQRRRQRRRPTSSKPCQLLHDGYGVFALSLKKILIPNCETVASNKLLKLVKLGLAVSKYLEDSDLSKDFTHIAHAFQPSHHNNSSFFSNSSSSSNNQSIDQSPQQSLQQNGSQGAQFTLGVNQSLKLEPGDHAFNSLHLPLGAYQRQWAQMANRNTINLDGEIHELPGDGSPNKLFECSLCGKVFNRRDKVKRHLSELHHGIKRHQCVTCSRLFSRNDKLVRHIMTVHQGIKAFGCLHCPRRFSRRWEYQRHMQTTHPTLQGRLPLFTASPPQAKSVNQQQSASQQVSPVTVVNTTPVSSSSSPTTPAQVSVASPPATATASTTAAVTSSSSSRGMFPIFPVFTSPSATPWSSSTSSTTNSAGATASAKSAVTDLTTVAVTATSVESSTPPSAAPPATSNAHGIFPMFPVFSQTQTSPSTSCSPVVAPFAASNNAVFPSPAPAFTPATTLYHSGYTTMTTPATNAPAQSTCRGCTTSISDLKATDMDEDVEQSTGIFVFLIIILVAHMICWIASAVKAVIDRKSLRRKMKAHKEGSLLAETRRKELEDEGRQSDLKPASAENGGPKFAISRSQPNPTQKSQPASPTGRCAGEHYFPKCPKRLLSTGGAKRISPEELAIMLDSYAVQPPAAQQADSAARSLTPPAAKGISTPNPSVVNV</sequence>
<dbReference type="Pfam" id="PF00096">
    <property type="entry name" value="zf-C2H2"/>
    <property type="match status" value="2"/>
</dbReference>
<dbReference type="EMBL" id="JAKROA010000003">
    <property type="protein sequence ID" value="KAL5108794.1"/>
    <property type="molecule type" value="Genomic_DNA"/>
</dbReference>
<keyword evidence="6" id="KW-1185">Reference proteome</keyword>
<comment type="caution">
    <text evidence="5">The sequence shown here is derived from an EMBL/GenBank/DDBJ whole genome shotgun (WGS) entry which is preliminary data.</text>
</comment>
<dbReference type="PROSITE" id="PS50157">
    <property type="entry name" value="ZINC_FINGER_C2H2_2"/>
    <property type="match status" value="3"/>
</dbReference>
<protein>
    <submittedName>
        <fullName evidence="5">Transcriptional adapter 2-beta</fullName>
    </submittedName>
</protein>
<feature type="compositionally biased region" description="Basic residues" evidence="2">
    <location>
        <begin position="213"/>
        <end position="222"/>
    </location>
</feature>
<evidence type="ECO:0000256" key="3">
    <source>
        <dbReference type="SAM" id="Phobius"/>
    </source>
</evidence>
<feature type="region of interest" description="Disordered" evidence="2">
    <location>
        <begin position="933"/>
        <end position="994"/>
    </location>
</feature>
<keyword evidence="1" id="KW-0862">Zinc</keyword>
<feature type="compositionally biased region" description="Low complexity" evidence="2">
    <location>
        <begin position="1030"/>
        <end position="1040"/>
    </location>
</feature>
<feature type="region of interest" description="Disordered" evidence="2">
    <location>
        <begin position="213"/>
        <end position="234"/>
    </location>
</feature>
<evidence type="ECO:0000259" key="4">
    <source>
        <dbReference type="PROSITE" id="PS50157"/>
    </source>
</evidence>
<feature type="domain" description="C2H2-type" evidence="4">
    <location>
        <begin position="608"/>
        <end position="636"/>
    </location>
</feature>
<feature type="compositionally biased region" description="Polar residues" evidence="2">
    <location>
        <begin position="1052"/>
        <end position="1061"/>
    </location>
</feature>
<feature type="compositionally biased region" description="Polar residues" evidence="2">
    <location>
        <begin position="973"/>
        <end position="987"/>
    </location>
</feature>
<dbReference type="Proteomes" id="UP001651158">
    <property type="component" value="Unassembled WGS sequence"/>
</dbReference>
<keyword evidence="3" id="KW-1133">Transmembrane helix</keyword>
<dbReference type="PANTHER" id="PTHR12374:SF63">
    <property type="entry name" value="TRANSCRIPTIONAL ADAPTER 2-BETA"/>
    <property type="match status" value="1"/>
</dbReference>
<organism evidence="5 6">
    <name type="scientific">Taenia crassiceps</name>
    <dbReference type="NCBI Taxonomy" id="6207"/>
    <lineage>
        <taxon>Eukaryota</taxon>
        <taxon>Metazoa</taxon>
        <taxon>Spiralia</taxon>
        <taxon>Lophotrochozoa</taxon>
        <taxon>Platyhelminthes</taxon>
        <taxon>Cestoda</taxon>
        <taxon>Eucestoda</taxon>
        <taxon>Cyclophyllidea</taxon>
        <taxon>Taeniidae</taxon>
        <taxon>Taenia</taxon>
    </lineage>
</organism>
<evidence type="ECO:0000313" key="5">
    <source>
        <dbReference type="EMBL" id="KAL5108794.1"/>
    </source>
</evidence>
<evidence type="ECO:0000313" key="6">
    <source>
        <dbReference type="Proteomes" id="UP001651158"/>
    </source>
</evidence>
<dbReference type="Gene3D" id="3.30.160.60">
    <property type="entry name" value="Classic Zinc Finger"/>
    <property type="match status" value="1"/>
</dbReference>
<dbReference type="Pfam" id="PF22941">
    <property type="entry name" value="TADA2A-like_3rd"/>
    <property type="match status" value="1"/>
</dbReference>
<dbReference type="InterPro" id="IPR055141">
    <property type="entry name" value="TADA2A_B-like_dom"/>
</dbReference>
<dbReference type="SMART" id="SM00355">
    <property type="entry name" value="ZnF_C2H2"/>
    <property type="match status" value="3"/>
</dbReference>
<feature type="compositionally biased region" description="Low complexity" evidence="2">
    <location>
        <begin position="486"/>
        <end position="509"/>
    </location>
</feature>
<reference evidence="5 6" key="1">
    <citation type="journal article" date="2022" name="Front. Cell. Infect. Microbiol.">
        <title>The Genomes of Two Strains of Taenia crassiceps the Animal Model for the Study of Human Cysticercosis.</title>
        <authorList>
            <person name="Bobes R.J."/>
            <person name="Estrada K."/>
            <person name="Rios-Valencia D.G."/>
            <person name="Calderon-Gallegos A."/>
            <person name="de la Torre P."/>
            <person name="Carrero J.C."/>
            <person name="Sanchez-Flores A."/>
            <person name="Laclette J.P."/>
        </authorList>
    </citation>
    <scope>NUCLEOTIDE SEQUENCE [LARGE SCALE GENOMIC DNA]</scope>
    <source>
        <strain evidence="5">WFUcys</strain>
    </source>
</reference>
<dbReference type="Gene3D" id="1.20.960.50">
    <property type="entry name" value="Cleavage stimulation factor subunit 1, dimerisation domain"/>
    <property type="match status" value="1"/>
</dbReference>
<evidence type="ECO:0000256" key="2">
    <source>
        <dbReference type="SAM" id="MobiDB-lite"/>
    </source>
</evidence>
<dbReference type="PROSITE" id="PS00028">
    <property type="entry name" value="ZINC_FINGER_C2H2_1"/>
    <property type="match status" value="3"/>
</dbReference>
<keyword evidence="1" id="KW-0479">Metal-binding</keyword>
<dbReference type="InterPro" id="IPR013087">
    <property type="entry name" value="Znf_C2H2_type"/>
</dbReference>
<feature type="compositionally biased region" description="Low complexity" evidence="2">
    <location>
        <begin position="679"/>
        <end position="723"/>
    </location>
</feature>
<dbReference type="SUPFAM" id="SSF57667">
    <property type="entry name" value="beta-beta-alpha zinc fingers"/>
    <property type="match status" value="2"/>
</dbReference>
<feature type="region of interest" description="Disordered" evidence="2">
    <location>
        <begin position="486"/>
        <end position="516"/>
    </location>
</feature>
<feature type="region of interest" description="Disordered" evidence="2">
    <location>
        <begin position="1030"/>
        <end position="1061"/>
    </location>
</feature>
<name>A0ABR4QGE0_9CEST</name>
<dbReference type="InterPro" id="IPR038184">
    <property type="entry name" value="CSTF1_dimer_sf"/>
</dbReference>
<feature type="region of interest" description="Disordered" evidence="2">
    <location>
        <begin position="750"/>
        <end position="772"/>
    </location>
</feature>
<dbReference type="InterPro" id="IPR036236">
    <property type="entry name" value="Znf_C2H2_sf"/>
</dbReference>
<dbReference type="PANTHER" id="PTHR12374">
    <property type="entry name" value="TRANSCRIPTIONAL ADAPTOR 2 ADA2 -RELATED"/>
    <property type="match status" value="1"/>
</dbReference>
<feature type="domain" description="C2H2-type" evidence="4">
    <location>
        <begin position="637"/>
        <end position="660"/>
    </location>
</feature>
<feature type="domain" description="C2H2-type" evidence="4">
    <location>
        <begin position="579"/>
        <end position="607"/>
    </location>
</feature>
<feature type="compositionally biased region" description="Basic and acidic residues" evidence="2">
    <location>
        <begin position="935"/>
        <end position="957"/>
    </location>
</feature>
<gene>
    <name evidence="5" type="ORF">TcWFU_003941</name>
</gene>
<keyword evidence="1" id="KW-0863">Zinc-finger</keyword>
<keyword evidence="3" id="KW-0472">Membrane</keyword>
<evidence type="ECO:0000256" key="1">
    <source>
        <dbReference type="PROSITE-ProRule" id="PRU00042"/>
    </source>
</evidence>
<keyword evidence="3" id="KW-0812">Transmembrane</keyword>
<feature type="region of interest" description="Disordered" evidence="2">
    <location>
        <begin position="661"/>
        <end position="723"/>
    </location>
</feature>
<feature type="transmembrane region" description="Helical" evidence="3">
    <location>
        <begin position="899"/>
        <end position="923"/>
    </location>
</feature>
<proteinExistence type="predicted"/>